<comment type="caution">
    <text evidence="1">The sequence shown here is derived from an EMBL/GenBank/DDBJ whole genome shotgun (WGS) entry which is preliminary data.</text>
</comment>
<accession>A0A6I3SHW1</accession>
<organism evidence="1 2">
    <name type="scientific">Heliobacterium mobile</name>
    <name type="common">Heliobacillus mobilis</name>
    <dbReference type="NCBI Taxonomy" id="28064"/>
    <lineage>
        <taxon>Bacteria</taxon>
        <taxon>Bacillati</taxon>
        <taxon>Bacillota</taxon>
        <taxon>Clostridia</taxon>
        <taxon>Eubacteriales</taxon>
        <taxon>Heliobacteriaceae</taxon>
        <taxon>Heliobacterium</taxon>
    </lineage>
</organism>
<evidence type="ECO:0000313" key="2">
    <source>
        <dbReference type="Proteomes" id="UP000430670"/>
    </source>
</evidence>
<dbReference type="EMBL" id="WNKU01000003">
    <property type="protein sequence ID" value="MTV48362.1"/>
    <property type="molecule type" value="Genomic_DNA"/>
</dbReference>
<dbReference type="AlphaFoldDB" id="A0A6I3SHW1"/>
<sequence length="75" mass="8943">MEPRLAELKDGPQNLFKEALERRKNEYYEALHRAAYLVVLSLEMPTHKEIEKEYLDSLRRLNIMEYDLKSVGVFT</sequence>
<name>A0A6I3SHW1_HELMO</name>
<protein>
    <submittedName>
        <fullName evidence="1">Uncharacterized protein</fullName>
    </submittedName>
</protein>
<gene>
    <name evidence="1" type="ORF">GJ688_05120</name>
</gene>
<dbReference type="RefSeq" id="WP_155475458.1">
    <property type="nucleotide sequence ID" value="NZ_WNKU01000003.1"/>
</dbReference>
<evidence type="ECO:0000313" key="1">
    <source>
        <dbReference type="EMBL" id="MTV48362.1"/>
    </source>
</evidence>
<proteinExistence type="predicted"/>
<dbReference type="Proteomes" id="UP000430670">
    <property type="component" value="Unassembled WGS sequence"/>
</dbReference>
<reference evidence="1 2" key="1">
    <citation type="submission" date="2019-11" db="EMBL/GenBank/DDBJ databases">
        <title>Whole-genome sequence of a the green, strictly anaerobic photosynthetic bacterium Heliobacillus mobilis DSM 6151.</title>
        <authorList>
            <person name="Kyndt J.A."/>
            <person name="Meyer T.E."/>
        </authorList>
    </citation>
    <scope>NUCLEOTIDE SEQUENCE [LARGE SCALE GENOMIC DNA]</scope>
    <source>
        <strain evidence="1 2">DSM 6151</strain>
    </source>
</reference>
<keyword evidence="2" id="KW-1185">Reference proteome</keyword>